<proteinExistence type="predicted"/>
<dbReference type="AlphaFoldDB" id="A0A0P0VIZ6"/>
<accession>A0A0P0VIZ6</accession>
<dbReference type="PaxDb" id="39947-A0A0P0VIZ6"/>
<sequence>MSDGVRSRERGGASRWSRCWIGLAFLAGATSTEEPIGSTRTRQQARGTGDAMGCDRWGRGCSGGEITMEQRMGGEITVECAADGEDLGSVGGWGRPRLRFNPWRRRRSVWRRKKATTSRVAVDCSGGGR</sequence>
<feature type="signal peptide" evidence="1">
    <location>
        <begin position="1"/>
        <end position="32"/>
    </location>
</feature>
<reference evidence="2 3" key="2">
    <citation type="journal article" date="2013" name="Plant Cell Physiol.">
        <title>Rice Annotation Project Database (RAP-DB): an integrative and interactive database for rice genomics.</title>
        <authorList>
            <person name="Sakai H."/>
            <person name="Lee S.S."/>
            <person name="Tanaka T."/>
            <person name="Numa H."/>
            <person name="Kim J."/>
            <person name="Kawahara Y."/>
            <person name="Wakimoto H."/>
            <person name="Yang C.C."/>
            <person name="Iwamoto M."/>
            <person name="Abe T."/>
            <person name="Yamada Y."/>
            <person name="Muto A."/>
            <person name="Inokuchi H."/>
            <person name="Ikemura T."/>
            <person name="Matsumoto T."/>
            <person name="Sasaki T."/>
            <person name="Itoh T."/>
        </authorList>
    </citation>
    <scope>NUCLEOTIDE SEQUENCE [LARGE SCALE GENOMIC DNA]</scope>
    <source>
        <strain evidence="3">cv. Nipponbare</strain>
    </source>
</reference>
<organism evidence="2 3">
    <name type="scientific">Oryza sativa subsp. japonica</name>
    <name type="common">Rice</name>
    <dbReference type="NCBI Taxonomy" id="39947"/>
    <lineage>
        <taxon>Eukaryota</taxon>
        <taxon>Viridiplantae</taxon>
        <taxon>Streptophyta</taxon>
        <taxon>Embryophyta</taxon>
        <taxon>Tracheophyta</taxon>
        <taxon>Spermatophyta</taxon>
        <taxon>Magnoliopsida</taxon>
        <taxon>Liliopsida</taxon>
        <taxon>Poales</taxon>
        <taxon>Poaceae</taxon>
        <taxon>BOP clade</taxon>
        <taxon>Oryzoideae</taxon>
        <taxon>Oryzeae</taxon>
        <taxon>Oryzinae</taxon>
        <taxon>Oryza</taxon>
        <taxon>Oryza sativa</taxon>
    </lineage>
</organism>
<dbReference type="Proteomes" id="UP000059680">
    <property type="component" value="Chromosome 2"/>
</dbReference>
<gene>
    <name evidence="2" type="ordered locus">Os02g0477200</name>
    <name evidence="2" type="ORF">OSNPB_020477200</name>
</gene>
<reference evidence="2 3" key="3">
    <citation type="journal article" date="2013" name="Rice">
        <title>Improvement of the Oryza sativa Nipponbare reference genome using next generation sequence and optical map data.</title>
        <authorList>
            <person name="Kawahara Y."/>
            <person name="de la Bastide M."/>
            <person name="Hamilton J.P."/>
            <person name="Kanamori H."/>
            <person name="McCombie W.R."/>
            <person name="Ouyang S."/>
            <person name="Schwartz D.C."/>
            <person name="Tanaka T."/>
            <person name="Wu J."/>
            <person name="Zhou S."/>
            <person name="Childs K.L."/>
            <person name="Davidson R.M."/>
            <person name="Lin H."/>
            <person name="Quesada-Ocampo L."/>
            <person name="Vaillancourt B."/>
            <person name="Sakai H."/>
            <person name="Lee S.S."/>
            <person name="Kim J."/>
            <person name="Numa H."/>
            <person name="Itoh T."/>
            <person name="Buell C.R."/>
            <person name="Matsumoto T."/>
        </authorList>
    </citation>
    <scope>NUCLEOTIDE SEQUENCE [LARGE SCALE GENOMIC DNA]</scope>
    <source>
        <strain evidence="3">cv. Nipponbare</strain>
    </source>
</reference>
<keyword evidence="3" id="KW-1185">Reference proteome</keyword>
<feature type="chain" id="PRO_5006056352" evidence="1">
    <location>
        <begin position="33"/>
        <end position="129"/>
    </location>
</feature>
<dbReference type="InParanoid" id="A0A0P0VIZ6"/>
<evidence type="ECO:0000313" key="3">
    <source>
        <dbReference type="Proteomes" id="UP000059680"/>
    </source>
</evidence>
<reference evidence="3" key="1">
    <citation type="journal article" date="2005" name="Nature">
        <title>The map-based sequence of the rice genome.</title>
        <authorList>
            <consortium name="International rice genome sequencing project (IRGSP)"/>
            <person name="Matsumoto T."/>
            <person name="Wu J."/>
            <person name="Kanamori H."/>
            <person name="Katayose Y."/>
            <person name="Fujisawa M."/>
            <person name="Namiki N."/>
            <person name="Mizuno H."/>
            <person name="Yamamoto K."/>
            <person name="Antonio B.A."/>
            <person name="Baba T."/>
            <person name="Sakata K."/>
            <person name="Nagamura Y."/>
            <person name="Aoki H."/>
            <person name="Arikawa K."/>
            <person name="Arita K."/>
            <person name="Bito T."/>
            <person name="Chiden Y."/>
            <person name="Fujitsuka N."/>
            <person name="Fukunaka R."/>
            <person name="Hamada M."/>
            <person name="Harada C."/>
            <person name="Hayashi A."/>
            <person name="Hijishita S."/>
            <person name="Honda M."/>
            <person name="Hosokawa S."/>
            <person name="Ichikawa Y."/>
            <person name="Idonuma A."/>
            <person name="Iijima M."/>
            <person name="Ikeda M."/>
            <person name="Ikeno M."/>
            <person name="Ito K."/>
            <person name="Ito S."/>
            <person name="Ito T."/>
            <person name="Ito Y."/>
            <person name="Ito Y."/>
            <person name="Iwabuchi A."/>
            <person name="Kamiya K."/>
            <person name="Karasawa W."/>
            <person name="Kurita K."/>
            <person name="Katagiri S."/>
            <person name="Kikuta A."/>
            <person name="Kobayashi H."/>
            <person name="Kobayashi N."/>
            <person name="Machita K."/>
            <person name="Maehara T."/>
            <person name="Masukawa M."/>
            <person name="Mizubayashi T."/>
            <person name="Mukai Y."/>
            <person name="Nagasaki H."/>
            <person name="Nagata Y."/>
            <person name="Naito S."/>
            <person name="Nakashima M."/>
            <person name="Nakama Y."/>
            <person name="Nakamichi Y."/>
            <person name="Nakamura M."/>
            <person name="Meguro A."/>
            <person name="Negishi M."/>
            <person name="Ohta I."/>
            <person name="Ohta T."/>
            <person name="Okamoto M."/>
            <person name="Ono N."/>
            <person name="Saji S."/>
            <person name="Sakaguchi M."/>
            <person name="Sakai K."/>
            <person name="Shibata M."/>
            <person name="Shimokawa T."/>
            <person name="Song J."/>
            <person name="Takazaki Y."/>
            <person name="Terasawa K."/>
            <person name="Tsugane M."/>
            <person name="Tsuji K."/>
            <person name="Ueda S."/>
            <person name="Waki K."/>
            <person name="Yamagata H."/>
            <person name="Yamamoto M."/>
            <person name="Yamamoto S."/>
            <person name="Yamane H."/>
            <person name="Yoshiki S."/>
            <person name="Yoshihara R."/>
            <person name="Yukawa K."/>
            <person name="Zhong H."/>
            <person name="Yano M."/>
            <person name="Yuan Q."/>
            <person name="Ouyang S."/>
            <person name="Liu J."/>
            <person name="Jones K.M."/>
            <person name="Gansberger K."/>
            <person name="Moffat K."/>
            <person name="Hill J."/>
            <person name="Bera J."/>
            <person name="Fadrosh D."/>
            <person name="Jin S."/>
            <person name="Johri S."/>
            <person name="Kim M."/>
            <person name="Overton L."/>
            <person name="Reardon M."/>
            <person name="Tsitrin T."/>
            <person name="Vuong H."/>
            <person name="Weaver B."/>
            <person name="Ciecko A."/>
            <person name="Tallon L."/>
            <person name="Jackson J."/>
            <person name="Pai G."/>
            <person name="Aken S.V."/>
            <person name="Utterback T."/>
            <person name="Reidmuller S."/>
            <person name="Feldblyum T."/>
            <person name="Hsiao J."/>
            <person name="Zismann V."/>
            <person name="Iobst S."/>
            <person name="de Vazeille A.R."/>
            <person name="Buell C.R."/>
            <person name="Ying K."/>
            <person name="Li Y."/>
            <person name="Lu T."/>
            <person name="Huang Y."/>
            <person name="Zhao Q."/>
            <person name="Feng Q."/>
            <person name="Zhang L."/>
            <person name="Zhu J."/>
            <person name="Weng Q."/>
            <person name="Mu J."/>
            <person name="Lu Y."/>
            <person name="Fan D."/>
            <person name="Liu Y."/>
            <person name="Guan J."/>
            <person name="Zhang Y."/>
            <person name="Yu S."/>
            <person name="Liu X."/>
            <person name="Zhang Y."/>
            <person name="Hong G."/>
            <person name="Han B."/>
            <person name="Choisne N."/>
            <person name="Demange N."/>
            <person name="Orjeda G."/>
            <person name="Samain S."/>
            <person name="Cattolico L."/>
            <person name="Pelletier E."/>
            <person name="Couloux A."/>
            <person name="Segurens B."/>
            <person name="Wincker P."/>
            <person name="D'Hont A."/>
            <person name="Scarpelli C."/>
            <person name="Weissenbach J."/>
            <person name="Salanoubat M."/>
            <person name="Quetier F."/>
            <person name="Yu Y."/>
            <person name="Kim H.R."/>
            <person name="Rambo T."/>
            <person name="Currie J."/>
            <person name="Collura K."/>
            <person name="Luo M."/>
            <person name="Yang T."/>
            <person name="Ammiraju J.S.S."/>
            <person name="Engler F."/>
            <person name="Soderlund C."/>
            <person name="Wing R.A."/>
            <person name="Palmer L.E."/>
            <person name="de la Bastide M."/>
            <person name="Spiegel L."/>
            <person name="Nascimento L."/>
            <person name="Zutavern T."/>
            <person name="O'Shaughnessy A."/>
            <person name="Dike S."/>
            <person name="Dedhia N."/>
            <person name="Preston R."/>
            <person name="Balija V."/>
            <person name="McCombie W.R."/>
            <person name="Chow T."/>
            <person name="Chen H."/>
            <person name="Chung M."/>
            <person name="Chen C."/>
            <person name="Shaw J."/>
            <person name="Wu H."/>
            <person name="Hsiao K."/>
            <person name="Chao Y."/>
            <person name="Chu M."/>
            <person name="Cheng C."/>
            <person name="Hour A."/>
            <person name="Lee P."/>
            <person name="Lin S."/>
            <person name="Lin Y."/>
            <person name="Liou J."/>
            <person name="Liu S."/>
            <person name="Hsing Y."/>
            <person name="Raghuvanshi S."/>
            <person name="Mohanty A."/>
            <person name="Bharti A.K."/>
            <person name="Gaur A."/>
            <person name="Gupta V."/>
            <person name="Kumar D."/>
            <person name="Ravi V."/>
            <person name="Vij S."/>
            <person name="Kapur A."/>
            <person name="Khurana P."/>
            <person name="Khurana P."/>
            <person name="Khurana J.P."/>
            <person name="Tyagi A.K."/>
            <person name="Gaikwad K."/>
            <person name="Singh A."/>
            <person name="Dalal V."/>
            <person name="Srivastava S."/>
            <person name="Dixit A."/>
            <person name="Pal A.K."/>
            <person name="Ghazi I.A."/>
            <person name="Yadav M."/>
            <person name="Pandit A."/>
            <person name="Bhargava A."/>
            <person name="Sureshbabu K."/>
            <person name="Batra K."/>
            <person name="Sharma T.R."/>
            <person name="Mohapatra T."/>
            <person name="Singh N.K."/>
            <person name="Messing J."/>
            <person name="Nelson A.B."/>
            <person name="Fuks G."/>
            <person name="Kavchok S."/>
            <person name="Keizer G."/>
            <person name="Linton E."/>
            <person name="Llaca V."/>
            <person name="Song R."/>
            <person name="Tanyolac B."/>
            <person name="Young S."/>
            <person name="Ho-Il K."/>
            <person name="Hahn J.H."/>
            <person name="Sangsakoo G."/>
            <person name="Vanavichit A."/>
            <person name="de Mattos Luiz.A.T."/>
            <person name="Zimmer P.D."/>
            <person name="Malone G."/>
            <person name="Dellagostin O."/>
            <person name="de Oliveira A.C."/>
            <person name="Bevan M."/>
            <person name="Bancroft I."/>
            <person name="Minx P."/>
            <person name="Cordum H."/>
            <person name="Wilson R."/>
            <person name="Cheng Z."/>
            <person name="Jin W."/>
            <person name="Jiang J."/>
            <person name="Leong S.A."/>
            <person name="Iwama H."/>
            <person name="Gojobori T."/>
            <person name="Itoh T."/>
            <person name="Niimura Y."/>
            <person name="Fujii Y."/>
            <person name="Habara T."/>
            <person name="Sakai H."/>
            <person name="Sato Y."/>
            <person name="Wilson G."/>
            <person name="Kumar K."/>
            <person name="McCouch S."/>
            <person name="Juretic N."/>
            <person name="Hoen D."/>
            <person name="Wright S."/>
            <person name="Bruskiewich R."/>
            <person name="Bureau T."/>
            <person name="Miyao A."/>
            <person name="Hirochika H."/>
            <person name="Nishikawa T."/>
            <person name="Kadowaki K."/>
            <person name="Sugiura M."/>
            <person name="Burr B."/>
            <person name="Sasaki T."/>
        </authorList>
    </citation>
    <scope>NUCLEOTIDE SEQUENCE [LARGE SCALE GENOMIC DNA]</scope>
    <source>
        <strain evidence="3">cv. Nipponbare</strain>
    </source>
</reference>
<evidence type="ECO:0000313" key="2">
    <source>
        <dbReference type="EMBL" id="BAS78659.1"/>
    </source>
</evidence>
<protein>
    <submittedName>
        <fullName evidence="2">Os02g0477200 protein</fullName>
    </submittedName>
</protein>
<keyword evidence="1" id="KW-0732">Signal</keyword>
<name>A0A0P0VIZ6_ORYSJ</name>
<evidence type="ECO:0000256" key="1">
    <source>
        <dbReference type="SAM" id="SignalP"/>
    </source>
</evidence>
<dbReference type="EMBL" id="AP014958">
    <property type="protein sequence ID" value="BAS78659.1"/>
    <property type="molecule type" value="Genomic_DNA"/>
</dbReference>